<feature type="domain" description="Nudix hydrolase" evidence="5">
    <location>
        <begin position="26"/>
        <end position="160"/>
    </location>
</feature>
<keyword evidence="6" id="KW-0614">Plasmid</keyword>
<geneLocation type="plasmid" evidence="6">
    <name>pTi_CFBP1933</name>
</geneLocation>
<evidence type="ECO:0000313" key="7">
    <source>
        <dbReference type="EMBL" id="ASK46536.1"/>
    </source>
</evidence>
<dbReference type="GO" id="GO:1901909">
    <property type="term" value="P:diadenosine hexaphosphate catabolic process"/>
    <property type="evidence" value="ECO:0007669"/>
    <property type="project" value="TreeGrafter"/>
</dbReference>
<dbReference type="EMBL" id="KY000044">
    <property type="protein sequence ID" value="ASK44164.1"/>
    <property type="molecule type" value="Genomic_DNA"/>
</dbReference>
<evidence type="ECO:0000256" key="3">
    <source>
        <dbReference type="ARBA" id="ARBA00022801"/>
    </source>
</evidence>
<dbReference type="GO" id="GO:0034431">
    <property type="term" value="F:bis(5'-adenosyl)-hexaphosphatase activity"/>
    <property type="evidence" value="ECO:0007669"/>
    <property type="project" value="TreeGrafter"/>
</dbReference>
<dbReference type="GO" id="GO:1901907">
    <property type="term" value="P:diadenosine pentaphosphate catabolic process"/>
    <property type="evidence" value="ECO:0007669"/>
    <property type="project" value="TreeGrafter"/>
</dbReference>
<proteinExistence type="predicted"/>
<dbReference type="InterPro" id="IPR000086">
    <property type="entry name" value="NUDIX_hydrolase_dom"/>
</dbReference>
<dbReference type="InterPro" id="IPR047198">
    <property type="entry name" value="DDP-like_NUDIX"/>
</dbReference>
<dbReference type="PANTHER" id="PTHR12629:SF0">
    <property type="entry name" value="DIPHOSPHOINOSITOL-POLYPHOSPHATE DIPHOSPHATASE"/>
    <property type="match status" value="1"/>
</dbReference>
<dbReference type="InterPro" id="IPR015797">
    <property type="entry name" value="NUDIX_hydrolase-like_dom_sf"/>
</dbReference>
<reference evidence="6" key="1">
    <citation type="submission" date="2016-10" db="EMBL/GenBank/DDBJ databases">
        <title>Agrobacterium Ti plasmids: Classification based on T-DNA and Vir regions organization.</title>
        <authorList>
            <person name="Nabi N."/>
            <person name="Vial L."/>
            <person name="Ben Hafsa A."/>
            <person name="Chapulliot D."/>
            <person name="Berard A."/>
            <person name="Chauveau A."/>
            <person name="Le Paslier M.-C."/>
            <person name="Harzallah Skhiri F."/>
            <person name="Brunel D."/>
            <person name="Nesme X."/>
            <person name="Chaouachi M."/>
        </authorList>
    </citation>
    <scope>NUCLEOTIDE SEQUENCE</scope>
    <source>
        <strain evidence="6">CFBP1933</strain>
        <strain evidence="7">CFBP5505</strain>
        <plasmid evidence="6">pTi_CFBP1933</plasmid>
        <plasmid evidence="7">pTi_CFBP5505</plasmid>
    </source>
</reference>
<evidence type="ECO:0000256" key="4">
    <source>
        <dbReference type="ARBA" id="ARBA00022842"/>
    </source>
</evidence>
<dbReference type="PANTHER" id="PTHR12629">
    <property type="entry name" value="DIPHOSPHOINOSITOL POLYPHOSPHATE PHOSPHOHYDROLASE"/>
    <property type="match status" value="1"/>
</dbReference>
<keyword evidence="4" id="KW-0460">Magnesium</keyword>
<organism evidence="6">
    <name type="scientific">Agrobacterium fabrum</name>
    <dbReference type="NCBI Taxonomy" id="1176649"/>
    <lineage>
        <taxon>Bacteria</taxon>
        <taxon>Pseudomonadati</taxon>
        <taxon>Pseudomonadota</taxon>
        <taxon>Alphaproteobacteria</taxon>
        <taxon>Hyphomicrobiales</taxon>
        <taxon>Rhizobiaceae</taxon>
        <taxon>Rhizobium/Agrobacterium group</taxon>
        <taxon>Agrobacterium</taxon>
        <taxon>Agrobacterium tumefaciens complex</taxon>
    </lineage>
</organism>
<dbReference type="Pfam" id="PF00293">
    <property type="entry name" value="NUDIX"/>
    <property type="match status" value="1"/>
</dbReference>
<dbReference type="GO" id="GO:0071543">
    <property type="term" value="P:diphosphoinositol polyphosphate metabolic process"/>
    <property type="evidence" value="ECO:0007669"/>
    <property type="project" value="TreeGrafter"/>
</dbReference>
<dbReference type="GO" id="GO:0034432">
    <property type="term" value="F:bis(5'-adenosyl)-pentaphosphatase activity"/>
    <property type="evidence" value="ECO:0007669"/>
    <property type="project" value="TreeGrafter"/>
</dbReference>
<dbReference type="GO" id="GO:0008486">
    <property type="term" value="F:diphosphoinositol-polyphosphate diphosphatase activity"/>
    <property type="evidence" value="ECO:0007669"/>
    <property type="project" value="TreeGrafter"/>
</dbReference>
<evidence type="ECO:0000256" key="1">
    <source>
        <dbReference type="ARBA" id="ARBA00001946"/>
    </source>
</evidence>
<keyword evidence="3" id="KW-0378">Hydrolase</keyword>
<dbReference type="GO" id="GO:0005737">
    <property type="term" value="C:cytoplasm"/>
    <property type="evidence" value="ECO:0007669"/>
    <property type="project" value="TreeGrafter"/>
</dbReference>
<keyword evidence="2" id="KW-0479">Metal-binding</keyword>
<dbReference type="GO" id="GO:0000298">
    <property type="term" value="F:endopolyphosphatase activity"/>
    <property type="evidence" value="ECO:0007669"/>
    <property type="project" value="TreeGrafter"/>
</dbReference>
<dbReference type="PROSITE" id="PS51462">
    <property type="entry name" value="NUDIX"/>
    <property type="match status" value="1"/>
</dbReference>
<dbReference type="Gene3D" id="3.90.79.10">
    <property type="entry name" value="Nucleoside Triphosphate Pyrophosphohydrolase"/>
    <property type="match status" value="1"/>
</dbReference>
<dbReference type="SUPFAM" id="SSF55811">
    <property type="entry name" value="Nudix"/>
    <property type="match status" value="1"/>
</dbReference>
<dbReference type="AlphaFoldDB" id="A0A2Z2PLY0"/>
<evidence type="ECO:0000256" key="2">
    <source>
        <dbReference type="ARBA" id="ARBA00022723"/>
    </source>
</evidence>
<dbReference type="EMBL" id="KY000057">
    <property type="protein sequence ID" value="ASK46536.1"/>
    <property type="molecule type" value="Genomic_DNA"/>
</dbReference>
<protein>
    <submittedName>
        <fullName evidence="6">NUDIX domain-containing protein</fullName>
    </submittedName>
</protein>
<evidence type="ECO:0000259" key="5">
    <source>
        <dbReference type="PROSITE" id="PS51462"/>
    </source>
</evidence>
<dbReference type="GO" id="GO:0046872">
    <property type="term" value="F:metal ion binding"/>
    <property type="evidence" value="ECO:0007669"/>
    <property type="project" value="UniProtKB-KW"/>
</dbReference>
<comment type="cofactor">
    <cofactor evidence="1">
        <name>Mg(2+)</name>
        <dbReference type="ChEBI" id="CHEBI:18420"/>
    </cofactor>
</comment>
<dbReference type="CDD" id="cd04666">
    <property type="entry name" value="NUDIX_DIPP2_like_Nudt4"/>
    <property type="match status" value="1"/>
</dbReference>
<accession>A0A2Z2PLY0</accession>
<evidence type="ECO:0000313" key="6">
    <source>
        <dbReference type="EMBL" id="ASK44164.1"/>
    </source>
</evidence>
<sequence>MPGEPAGQTALARLAMVADKLWTGEIRTQYAAICYRRTDDSSGPIEVLLITSRGTGRWVIPKGWPMAKKKPHEVASQEAWEEAGVRGRVRKKAWGHYTYVKRLGDGEFIPAMVQVHLLDVQRMEDDFPERHQRELQWFSPRLAASAVGEPELRGLFARLEEREIQRAAAVASKAGYAPQNWKSL</sequence>
<geneLocation type="plasmid" evidence="7">
    <name>pTi_CFBP5505</name>
</geneLocation>
<dbReference type="GO" id="GO:1901911">
    <property type="term" value="P:adenosine 5'-(hexahydrogen pentaphosphate) catabolic process"/>
    <property type="evidence" value="ECO:0007669"/>
    <property type="project" value="TreeGrafter"/>
</dbReference>
<dbReference type="RefSeq" id="WP_010891477.1">
    <property type="nucleotide sequence ID" value="NZ_KY000044.1"/>
</dbReference>
<name>A0A2Z2PLY0_9HYPH</name>